<evidence type="ECO:0000313" key="7">
    <source>
        <dbReference type="Proteomes" id="UP000317894"/>
    </source>
</evidence>
<keyword evidence="2 6" id="KW-0489">Methyltransferase</keyword>
<name>A0A552UEW2_9SPHN</name>
<keyword evidence="7" id="KW-1185">Reference proteome</keyword>
<dbReference type="Gene3D" id="3.40.50.150">
    <property type="entry name" value="Vaccinia Virus protein VP39"/>
    <property type="match status" value="1"/>
</dbReference>
<dbReference type="OrthoDB" id="9800643at2"/>
<keyword evidence="4" id="KW-0949">S-adenosyl-L-methionine</keyword>
<proteinExistence type="inferred from homology"/>
<evidence type="ECO:0000313" key="6">
    <source>
        <dbReference type="EMBL" id="TRW16753.1"/>
    </source>
</evidence>
<dbReference type="InterPro" id="IPR002052">
    <property type="entry name" value="DNA_methylase_N6_adenine_CS"/>
</dbReference>
<dbReference type="GO" id="GO:0032259">
    <property type="term" value="P:methylation"/>
    <property type="evidence" value="ECO:0007669"/>
    <property type="project" value="UniProtKB-KW"/>
</dbReference>
<evidence type="ECO:0000259" key="5">
    <source>
        <dbReference type="Pfam" id="PF05175"/>
    </source>
</evidence>
<keyword evidence="3 6" id="KW-0808">Transferase</keyword>
<gene>
    <name evidence="6" type="ORF">FMM06_00650</name>
</gene>
<reference evidence="6 7" key="1">
    <citation type="submission" date="2019-07" db="EMBL/GenBank/DDBJ databases">
        <title>Novel species isolated from glacier.</title>
        <authorList>
            <person name="Liu Q."/>
            <person name="Xin Y.-H."/>
        </authorList>
    </citation>
    <scope>NUCLEOTIDE SEQUENCE [LARGE SCALE GENOMIC DNA]</scope>
    <source>
        <strain evidence="6 7">LB1R16</strain>
    </source>
</reference>
<dbReference type="PANTHER" id="PTHR45875">
    <property type="entry name" value="METHYLTRANSFERASE N6AMT1"/>
    <property type="match status" value="1"/>
</dbReference>
<dbReference type="PROSITE" id="PS00092">
    <property type="entry name" value="N6_MTASE"/>
    <property type="match status" value="1"/>
</dbReference>
<protein>
    <submittedName>
        <fullName evidence="6">Class I SAM-dependent methyltransferase</fullName>
    </submittedName>
</protein>
<dbReference type="EMBL" id="VJWA01000001">
    <property type="protein sequence ID" value="TRW16753.1"/>
    <property type="molecule type" value="Genomic_DNA"/>
</dbReference>
<comment type="similarity">
    <text evidence="1">Belongs to the eukaryotic/archaeal PrmC-related family.</text>
</comment>
<dbReference type="InterPro" id="IPR052190">
    <property type="entry name" value="Euk-Arch_PrmC-MTase"/>
</dbReference>
<dbReference type="GO" id="GO:0008757">
    <property type="term" value="F:S-adenosylmethionine-dependent methyltransferase activity"/>
    <property type="evidence" value="ECO:0007669"/>
    <property type="project" value="TreeGrafter"/>
</dbReference>
<accession>A0A552UEW2</accession>
<evidence type="ECO:0000256" key="2">
    <source>
        <dbReference type="ARBA" id="ARBA00022603"/>
    </source>
</evidence>
<dbReference type="SUPFAM" id="SSF53335">
    <property type="entry name" value="S-adenosyl-L-methionine-dependent methyltransferases"/>
    <property type="match status" value="1"/>
</dbReference>
<dbReference type="GO" id="GO:0008170">
    <property type="term" value="F:N-methyltransferase activity"/>
    <property type="evidence" value="ECO:0007669"/>
    <property type="project" value="UniProtKB-ARBA"/>
</dbReference>
<dbReference type="InterPro" id="IPR029063">
    <property type="entry name" value="SAM-dependent_MTases_sf"/>
</dbReference>
<dbReference type="Pfam" id="PF05175">
    <property type="entry name" value="MTS"/>
    <property type="match status" value="1"/>
</dbReference>
<dbReference type="InterPro" id="IPR007848">
    <property type="entry name" value="Small_mtfrase_dom"/>
</dbReference>
<evidence type="ECO:0000256" key="1">
    <source>
        <dbReference type="ARBA" id="ARBA00006149"/>
    </source>
</evidence>
<dbReference type="GO" id="GO:0003676">
    <property type="term" value="F:nucleic acid binding"/>
    <property type="evidence" value="ECO:0007669"/>
    <property type="project" value="InterPro"/>
</dbReference>
<evidence type="ECO:0000256" key="3">
    <source>
        <dbReference type="ARBA" id="ARBA00022679"/>
    </source>
</evidence>
<organism evidence="6 7">
    <name type="scientific">Glacieibacterium frigidum</name>
    <dbReference type="NCBI Taxonomy" id="2593303"/>
    <lineage>
        <taxon>Bacteria</taxon>
        <taxon>Pseudomonadati</taxon>
        <taxon>Pseudomonadota</taxon>
        <taxon>Alphaproteobacteria</taxon>
        <taxon>Sphingomonadales</taxon>
        <taxon>Sphingosinicellaceae</taxon>
        <taxon>Glacieibacterium</taxon>
    </lineage>
</organism>
<dbReference type="PANTHER" id="PTHR45875:SF1">
    <property type="entry name" value="METHYLTRANSFERASE N6AMT1"/>
    <property type="match status" value="1"/>
</dbReference>
<dbReference type="AlphaFoldDB" id="A0A552UEW2"/>
<feature type="domain" description="Methyltransferase small" evidence="5">
    <location>
        <begin position="128"/>
        <end position="217"/>
    </location>
</feature>
<dbReference type="Proteomes" id="UP000317894">
    <property type="component" value="Unassembled WGS sequence"/>
</dbReference>
<evidence type="ECO:0000256" key="4">
    <source>
        <dbReference type="ARBA" id="ARBA00022691"/>
    </source>
</evidence>
<dbReference type="GO" id="GO:0035657">
    <property type="term" value="C:eRF1 methyltransferase complex"/>
    <property type="evidence" value="ECO:0007669"/>
    <property type="project" value="TreeGrafter"/>
</dbReference>
<comment type="caution">
    <text evidence="6">The sequence shown here is derived from an EMBL/GenBank/DDBJ whole genome shotgun (WGS) entry which is preliminary data.</text>
</comment>
<sequence length="319" mass="33599">MPSATAWGAMFDPCDDAALLDLLAALDSGGYDFVTTTPATHARVVARSGHGTTLRDLLGWSRIVPPDALDPALRTTLERAKVVETVEGGWRSRIRVTRLRGRLFVHSPFPTDDPNAVFLGPDSYRFADFIVEELARDSICRNVVDIGTGSGVGVIVASGPASPARFAMTDINPDALACARINAAHAGLHVDALLGEGLADFAGEVDLALANPPYIIDEGERAYRDGGGMLGGQVSLDMAVEIAARLSPGGRLLLYTGSAIVAGIDGFKAALRGAAADAGCTLRYRELDPDVFGEELDRPAYAEANVERIAAVGAVLTRR</sequence>
<dbReference type="GO" id="GO:0008276">
    <property type="term" value="F:protein methyltransferase activity"/>
    <property type="evidence" value="ECO:0007669"/>
    <property type="project" value="TreeGrafter"/>
</dbReference>
<dbReference type="CDD" id="cd02440">
    <property type="entry name" value="AdoMet_MTases"/>
    <property type="match status" value="1"/>
</dbReference>